<feature type="transmembrane region" description="Helical" evidence="10">
    <location>
        <begin position="443"/>
        <end position="462"/>
    </location>
</feature>
<feature type="transmembrane region" description="Helical" evidence="10">
    <location>
        <begin position="62"/>
        <end position="81"/>
    </location>
</feature>
<dbReference type="GO" id="GO:0034204">
    <property type="term" value="P:lipid translocation"/>
    <property type="evidence" value="ECO:0007669"/>
    <property type="project" value="TreeGrafter"/>
</dbReference>
<feature type="transmembrane region" description="Helical" evidence="10">
    <location>
        <begin position="127"/>
        <end position="149"/>
    </location>
</feature>
<feature type="transmembrane region" description="Helical" evidence="10">
    <location>
        <begin position="224"/>
        <end position="245"/>
    </location>
</feature>
<feature type="transmembrane region" description="Helical" evidence="10">
    <location>
        <begin position="384"/>
        <end position="406"/>
    </location>
</feature>
<dbReference type="AlphaFoldDB" id="A0A1H8MND2"/>
<accession>A0A1H8MND2</accession>
<evidence type="ECO:0000256" key="3">
    <source>
        <dbReference type="ARBA" id="ARBA00022692"/>
    </source>
</evidence>
<evidence type="ECO:0000256" key="9">
    <source>
        <dbReference type="ARBA" id="ARBA00061532"/>
    </source>
</evidence>
<evidence type="ECO:0000256" key="8">
    <source>
        <dbReference type="ARBA" id="ARBA00060041"/>
    </source>
</evidence>
<dbReference type="GO" id="GO:0071555">
    <property type="term" value="P:cell wall organization"/>
    <property type="evidence" value="ECO:0007669"/>
    <property type="project" value="UniProtKB-UniRule"/>
</dbReference>
<reference evidence="14" key="1">
    <citation type="submission" date="2016-10" db="EMBL/GenBank/DDBJ databases">
        <authorList>
            <person name="Varghese N."/>
            <person name="Submissions S."/>
        </authorList>
    </citation>
    <scope>NUCLEOTIDE SEQUENCE [LARGE SCALE GENOMIC DNA]</scope>
    <source>
        <strain evidence="14">DSM 123</strain>
    </source>
</reference>
<dbReference type="InterPro" id="IPR004268">
    <property type="entry name" value="MurJ"/>
</dbReference>
<dbReference type="Pfam" id="PF03023">
    <property type="entry name" value="MurJ"/>
    <property type="match status" value="1"/>
</dbReference>
<dbReference type="NCBIfam" id="TIGR01695">
    <property type="entry name" value="murJ_mviN"/>
    <property type="match status" value="1"/>
</dbReference>
<comment type="function">
    <text evidence="8 10 11">Involved in peptidoglycan biosynthesis. Transports lipid-linked peptidoglycan precursors from the inner to the outer leaflet of the cytoplasmic membrane.</text>
</comment>
<feature type="transmembrane region" description="Helical" evidence="10">
    <location>
        <begin position="346"/>
        <end position="364"/>
    </location>
</feature>
<evidence type="ECO:0000256" key="5">
    <source>
        <dbReference type="ARBA" id="ARBA00022984"/>
    </source>
</evidence>
<evidence type="ECO:0000256" key="12">
    <source>
        <dbReference type="SAM" id="MobiDB-lite"/>
    </source>
</evidence>
<keyword evidence="4 10" id="KW-0133">Cell shape</keyword>
<keyword evidence="2 10" id="KW-1003">Cell membrane</keyword>
<evidence type="ECO:0000256" key="2">
    <source>
        <dbReference type="ARBA" id="ARBA00022475"/>
    </source>
</evidence>
<keyword evidence="6 10" id="KW-1133">Transmembrane helix</keyword>
<feature type="region of interest" description="Disordered" evidence="12">
    <location>
        <begin position="1"/>
        <end position="32"/>
    </location>
</feature>
<evidence type="ECO:0000313" key="14">
    <source>
        <dbReference type="Proteomes" id="UP000199615"/>
    </source>
</evidence>
<feature type="transmembrane region" description="Helical" evidence="10">
    <location>
        <begin position="512"/>
        <end position="539"/>
    </location>
</feature>
<dbReference type="GO" id="GO:0015648">
    <property type="term" value="F:lipid-linked peptidoglycan transporter activity"/>
    <property type="evidence" value="ECO:0007669"/>
    <property type="project" value="UniProtKB-UniRule"/>
</dbReference>
<dbReference type="GO" id="GO:0009252">
    <property type="term" value="P:peptidoglycan biosynthetic process"/>
    <property type="evidence" value="ECO:0007669"/>
    <property type="project" value="UniProtKB-UniRule"/>
</dbReference>
<dbReference type="PANTHER" id="PTHR47019:SF1">
    <property type="entry name" value="LIPID II FLIPPASE MURJ"/>
    <property type="match status" value="1"/>
</dbReference>
<comment type="pathway">
    <text evidence="10">Cell wall biogenesis; peptidoglycan biosynthesis.</text>
</comment>
<keyword evidence="5 10" id="KW-0573">Peptidoglycan synthesis</keyword>
<comment type="subcellular location">
    <subcellularLocation>
        <location evidence="10">Cell inner membrane</location>
        <topology evidence="10">Multi-pass membrane protein</topology>
    </subcellularLocation>
    <subcellularLocation>
        <location evidence="1">Cell membrane</location>
        <topology evidence="1">Multi-pass membrane protein</topology>
    </subcellularLocation>
</comment>
<keyword evidence="7 10" id="KW-0472">Membrane</keyword>
<keyword evidence="10" id="KW-0997">Cell inner membrane</keyword>
<proteinExistence type="inferred from homology"/>
<feature type="transmembrane region" description="Helical" evidence="10">
    <location>
        <begin position="266"/>
        <end position="291"/>
    </location>
</feature>
<evidence type="ECO:0000256" key="6">
    <source>
        <dbReference type="ARBA" id="ARBA00022989"/>
    </source>
</evidence>
<feature type="transmembrane region" description="Helical" evidence="10">
    <location>
        <begin position="483"/>
        <end position="506"/>
    </location>
</feature>
<protein>
    <recommendedName>
        <fullName evidence="10">Probable lipid II flippase MurJ</fullName>
    </recommendedName>
</protein>
<keyword evidence="3 10" id="KW-0812">Transmembrane</keyword>
<evidence type="ECO:0000313" key="13">
    <source>
        <dbReference type="EMBL" id="SEO18847.1"/>
    </source>
</evidence>
<keyword evidence="14" id="KW-1185">Reference proteome</keyword>
<gene>
    <name evidence="10" type="primary">murJ</name>
    <name evidence="13" type="ORF">SAMN05444123_101611</name>
</gene>
<dbReference type="PIRSF" id="PIRSF002869">
    <property type="entry name" value="MviN"/>
    <property type="match status" value="1"/>
</dbReference>
<dbReference type="CDD" id="cd13123">
    <property type="entry name" value="MATE_MurJ_like"/>
    <property type="match status" value="1"/>
</dbReference>
<dbReference type="PRINTS" id="PR01806">
    <property type="entry name" value="VIRFACTRMVIN"/>
</dbReference>
<organism evidence="13 14">
    <name type="scientific">Rhodopseudomonas pseudopalustris</name>
    <dbReference type="NCBI Taxonomy" id="1513892"/>
    <lineage>
        <taxon>Bacteria</taxon>
        <taxon>Pseudomonadati</taxon>
        <taxon>Pseudomonadota</taxon>
        <taxon>Alphaproteobacteria</taxon>
        <taxon>Hyphomicrobiales</taxon>
        <taxon>Nitrobacteraceae</taxon>
        <taxon>Rhodopseudomonas</taxon>
    </lineage>
</organism>
<dbReference type="GO" id="GO:0008360">
    <property type="term" value="P:regulation of cell shape"/>
    <property type="evidence" value="ECO:0007669"/>
    <property type="project" value="UniProtKB-UniRule"/>
</dbReference>
<evidence type="ECO:0000256" key="10">
    <source>
        <dbReference type="HAMAP-Rule" id="MF_02078"/>
    </source>
</evidence>
<evidence type="ECO:0000256" key="4">
    <source>
        <dbReference type="ARBA" id="ARBA00022960"/>
    </source>
</evidence>
<name>A0A1H8MND2_9BRAD</name>
<feature type="transmembrane region" description="Helical" evidence="10">
    <location>
        <begin position="303"/>
        <end position="325"/>
    </location>
</feature>
<comment type="similarity">
    <text evidence="9 10 11">Belongs to the MurJ/MviN family.</text>
</comment>
<dbReference type="Proteomes" id="UP000199615">
    <property type="component" value="Unassembled WGS sequence"/>
</dbReference>
<feature type="transmembrane region" description="Helical" evidence="10">
    <location>
        <begin position="418"/>
        <end position="437"/>
    </location>
</feature>
<evidence type="ECO:0000256" key="7">
    <source>
        <dbReference type="ARBA" id="ARBA00023136"/>
    </source>
</evidence>
<dbReference type="InterPro" id="IPR051050">
    <property type="entry name" value="Lipid_II_flippase_MurJ/MviN"/>
</dbReference>
<dbReference type="EMBL" id="FODT01000001">
    <property type="protein sequence ID" value="SEO18847.1"/>
    <property type="molecule type" value="Genomic_DNA"/>
</dbReference>
<keyword evidence="10 11" id="KW-0961">Cell wall biogenesis/degradation</keyword>
<dbReference type="HAMAP" id="MF_02078">
    <property type="entry name" value="MurJ_MviN"/>
    <property type="match status" value="1"/>
</dbReference>
<sequence>MTVGVGGFAGQHDHRLYNQPRDQAGQSPRARQSSYKLRMIRPILTVSAGTLSSRLLGFVRDALVAALLGAGVVADAFLLAFQLVNVARRLLTEGALNAALVPAWLRVREHNGAVAAAAYAGRLLGTVALATLLLALLLGVFMPLLIALLAPGFVGHPTLLMATRDARLMLPYLAFAGPVAVMMGLFNAQGKVGLTAFSPLLFNVALIVVTAALLLWHANDTQAALILSATIGVAGLMQLGIVVFNGRGERLATPLRASFDPSMRAFFAKAIPGMIANSGPQLLIVVGAIVASSKPSAVSWLYFANRLIELPLGIVGVAMGAVLVPELARAVRGNDRAALSDAASRGLELAIGVALPAMLGLIVLREPIVRVLFEHGAFTASDTAATALALGLLALGLPAQVLAKTWSAAFFAREDTSTPLFATLVALGVALAAALLLGRLYGASGVAAAIALGAWSNAALLLGRGLARFGVAIDPAARRRVALIVLAAGAMGGLLWLKAGFVLPLVAEASTLAQAAVLGVLIAGGLIIYAALLILFGVVRPAAALGALRRPRGLRG</sequence>
<dbReference type="GO" id="GO:0005886">
    <property type="term" value="C:plasma membrane"/>
    <property type="evidence" value="ECO:0007669"/>
    <property type="project" value="UniProtKB-SubCell"/>
</dbReference>
<dbReference type="PANTHER" id="PTHR47019">
    <property type="entry name" value="LIPID II FLIPPASE MURJ"/>
    <property type="match status" value="1"/>
</dbReference>
<dbReference type="UniPathway" id="UPA00219"/>
<evidence type="ECO:0000256" key="1">
    <source>
        <dbReference type="ARBA" id="ARBA00004651"/>
    </source>
</evidence>
<keyword evidence="10 11" id="KW-0813">Transport</keyword>
<feature type="transmembrane region" description="Helical" evidence="10">
    <location>
        <begin position="200"/>
        <end position="218"/>
    </location>
</feature>
<evidence type="ECO:0000256" key="11">
    <source>
        <dbReference type="PIRNR" id="PIRNR002869"/>
    </source>
</evidence>
<feature type="transmembrane region" description="Helical" evidence="10">
    <location>
        <begin position="169"/>
        <end position="188"/>
    </location>
</feature>
<feature type="compositionally biased region" description="Polar residues" evidence="12">
    <location>
        <begin position="20"/>
        <end position="32"/>
    </location>
</feature>